<keyword evidence="2" id="KW-1185">Reference proteome</keyword>
<proteinExistence type="predicted"/>
<dbReference type="InterPro" id="IPR011990">
    <property type="entry name" value="TPR-like_helical_dom_sf"/>
</dbReference>
<dbReference type="SUPFAM" id="SSF52540">
    <property type="entry name" value="P-loop containing nucleoside triphosphate hydrolases"/>
    <property type="match status" value="1"/>
</dbReference>
<organism evidence="1 2">
    <name type="scientific">Luteimonas soli</name>
    <dbReference type="NCBI Taxonomy" id="1648966"/>
    <lineage>
        <taxon>Bacteria</taxon>
        <taxon>Pseudomonadati</taxon>
        <taxon>Pseudomonadota</taxon>
        <taxon>Gammaproteobacteria</taxon>
        <taxon>Lysobacterales</taxon>
        <taxon>Lysobacteraceae</taxon>
        <taxon>Luteimonas</taxon>
    </lineage>
</organism>
<dbReference type="RefSeq" id="WP_386743337.1">
    <property type="nucleotide sequence ID" value="NZ_JBHRYA010000007.1"/>
</dbReference>
<dbReference type="Gene3D" id="3.40.50.300">
    <property type="entry name" value="P-loop containing nucleotide triphosphate hydrolases"/>
    <property type="match status" value="1"/>
</dbReference>
<evidence type="ECO:0008006" key="3">
    <source>
        <dbReference type="Google" id="ProtNLM"/>
    </source>
</evidence>
<dbReference type="SUPFAM" id="SSF48452">
    <property type="entry name" value="TPR-like"/>
    <property type="match status" value="1"/>
</dbReference>
<dbReference type="Gene3D" id="1.25.40.10">
    <property type="entry name" value="Tetratricopeptide repeat domain"/>
    <property type="match status" value="1"/>
</dbReference>
<gene>
    <name evidence="1" type="ORF">ACFONC_08690</name>
</gene>
<dbReference type="Proteomes" id="UP001595705">
    <property type="component" value="Unassembled WGS sequence"/>
</dbReference>
<protein>
    <recommendedName>
        <fullName evidence="3">Tetratricopeptide repeat protein</fullName>
    </recommendedName>
</protein>
<evidence type="ECO:0000313" key="1">
    <source>
        <dbReference type="EMBL" id="MFC3716227.1"/>
    </source>
</evidence>
<comment type="caution">
    <text evidence="1">The sequence shown here is derived from an EMBL/GenBank/DDBJ whole genome shotgun (WGS) entry which is preliminary data.</text>
</comment>
<sequence length="823" mass="91891">MHSLYQSELAIARGLSPGVAALTHLSSILRSVLQSAAICAIEIVHQSAPATEHDWELEGYLDRFGQPSDGLPIEVLDHLVPAIRGMVSRQYFRGWFETSDAGDPPLVSALSEWVRFRNQRLGHGVVDAPTSALWSEKTEALIMRLLAVDTGVLPTSTKAGLHIRVGDIDVRITTPLVIDERPIVVTKVGPSRGVWKLHAQLLSLHNARVLTVDLPATNVFVADGVRPDKFRWTEVPSSDGSKLVLHNIPGRQTSTFVGRKRELEKLVDWFDEMTDYRPCLVFGDGGFGKTTLVLEFFNSLIEGEDEIKAPVPSIISYYTAKRTRWSEDGLIHIKGMSEAMEDSVRELMYCLRPVLSREWYRAEGRALVDKAAGELRAEGFSRDDVLLIIDNTETLATSTADAEALGDFLKHVARSIGRVVITSRRRELLAAEPVPVAKLSDPEALTLIQRLGDVYGAVAIKQSGDAKLRRACEQLMYKPLLIDTLVRYVARSSSSVQEGLDQILRKTNDELLEFLYEDAWQRMLPTVQDVFMTLVLLVTPVDGKSVGDVCREIGVQHAEFQASLAETYFATVVDHGETYDMEIVELAKEFFRQKKKRLVGHDAEKLEKIATRVDKLATERFEIAKNYRQDRVADAFRSEFAKAAKIATFKKDHTGARELFELALQDEPLNAALRERYASFLFRTIRDAAAALPVAQAAVDLDPKNADAHLTLGLILYKQGQLGPGDKSIARAEELGKTTALCMLRRAIARYHAVARQPYARSSSRLLREAEQFIELAMRTGNTKDLYYEKNRKVAEKYAAMISALRSRISRREASADNAPEHA</sequence>
<evidence type="ECO:0000313" key="2">
    <source>
        <dbReference type="Proteomes" id="UP001595705"/>
    </source>
</evidence>
<accession>A0ABV7XMI9</accession>
<dbReference type="InterPro" id="IPR027417">
    <property type="entry name" value="P-loop_NTPase"/>
</dbReference>
<dbReference type="EMBL" id="JBHRYA010000007">
    <property type="protein sequence ID" value="MFC3716227.1"/>
    <property type="molecule type" value="Genomic_DNA"/>
</dbReference>
<reference evidence="2" key="1">
    <citation type="journal article" date="2019" name="Int. J. Syst. Evol. Microbiol.">
        <title>The Global Catalogue of Microorganisms (GCM) 10K type strain sequencing project: providing services to taxonomists for standard genome sequencing and annotation.</title>
        <authorList>
            <consortium name="The Broad Institute Genomics Platform"/>
            <consortium name="The Broad Institute Genome Sequencing Center for Infectious Disease"/>
            <person name="Wu L."/>
            <person name="Ma J."/>
        </authorList>
    </citation>
    <scope>NUCLEOTIDE SEQUENCE [LARGE SCALE GENOMIC DNA]</scope>
    <source>
        <strain evidence="2">KCTC 42441</strain>
    </source>
</reference>
<name>A0ABV7XMI9_9GAMM</name>